<dbReference type="SMART" id="SM00191">
    <property type="entry name" value="Int_alpha"/>
    <property type="match status" value="6"/>
</dbReference>
<evidence type="ECO:0000256" key="2">
    <source>
        <dbReference type="ARBA" id="ARBA00022737"/>
    </source>
</evidence>
<keyword evidence="3" id="KW-1015">Disulfide bond</keyword>
<dbReference type="PANTHER" id="PTHR36220">
    <property type="entry name" value="UNNAMED PRODUCT"/>
    <property type="match status" value="1"/>
</dbReference>
<dbReference type="GeneID" id="8249622"/>
<dbReference type="SUPFAM" id="SSF50965">
    <property type="entry name" value="Galactose oxidase, central domain"/>
    <property type="match status" value="1"/>
</dbReference>
<evidence type="ECO:0000259" key="7">
    <source>
        <dbReference type="SMART" id="SM00032"/>
    </source>
</evidence>
<dbReference type="eggNOG" id="ENOG502SAF2">
    <property type="taxonomic scope" value="Eukaryota"/>
</dbReference>
<dbReference type="InterPro" id="IPR000436">
    <property type="entry name" value="Sushi_SCR_CCP_dom"/>
</dbReference>
<dbReference type="AlphaFoldDB" id="C1EIZ7"/>
<evidence type="ECO:0000313" key="8">
    <source>
        <dbReference type="EMBL" id="ACO67947.1"/>
    </source>
</evidence>
<evidence type="ECO:0000256" key="3">
    <source>
        <dbReference type="ARBA" id="ARBA00023157"/>
    </source>
</evidence>
<feature type="repeat" description="FG-GAP" evidence="5">
    <location>
        <begin position="310"/>
        <end position="363"/>
    </location>
</feature>
<dbReference type="InterPro" id="IPR013517">
    <property type="entry name" value="FG-GAP"/>
</dbReference>
<dbReference type="RefSeq" id="XP_002506689.1">
    <property type="nucleotide sequence ID" value="XM_002506643.1"/>
</dbReference>
<evidence type="ECO:0000256" key="6">
    <source>
        <dbReference type="SAM" id="MobiDB-lite"/>
    </source>
</evidence>
<reference evidence="8 9" key="1">
    <citation type="journal article" date="2009" name="Science">
        <title>Green evolution and dynamic adaptations revealed by genomes of the marine picoeukaryotes Micromonas.</title>
        <authorList>
            <person name="Worden A.Z."/>
            <person name="Lee J.H."/>
            <person name="Mock T."/>
            <person name="Rouze P."/>
            <person name="Simmons M.P."/>
            <person name="Aerts A.L."/>
            <person name="Allen A.E."/>
            <person name="Cuvelier M.L."/>
            <person name="Derelle E."/>
            <person name="Everett M.V."/>
            <person name="Foulon E."/>
            <person name="Grimwood J."/>
            <person name="Gundlach H."/>
            <person name="Henrissat B."/>
            <person name="Napoli C."/>
            <person name="McDonald S.M."/>
            <person name="Parker M.S."/>
            <person name="Rombauts S."/>
            <person name="Salamov A."/>
            <person name="Von Dassow P."/>
            <person name="Badger J.H."/>
            <person name="Coutinho P.M."/>
            <person name="Demir E."/>
            <person name="Dubchak I."/>
            <person name="Gentemann C."/>
            <person name="Eikrem W."/>
            <person name="Gready J.E."/>
            <person name="John U."/>
            <person name="Lanier W."/>
            <person name="Lindquist E.A."/>
            <person name="Lucas S."/>
            <person name="Mayer K.F."/>
            <person name="Moreau H."/>
            <person name="Not F."/>
            <person name="Otillar R."/>
            <person name="Panaud O."/>
            <person name="Pangilinan J."/>
            <person name="Paulsen I."/>
            <person name="Piegu B."/>
            <person name="Poliakov A."/>
            <person name="Robbens S."/>
            <person name="Schmutz J."/>
            <person name="Toulza E."/>
            <person name="Wyss T."/>
            <person name="Zelensky A."/>
            <person name="Zhou K."/>
            <person name="Armbrust E.V."/>
            <person name="Bhattacharya D."/>
            <person name="Goodenough U.W."/>
            <person name="Van de Peer Y."/>
            <person name="Grigoriev I.V."/>
        </authorList>
    </citation>
    <scope>NUCLEOTIDE SEQUENCE [LARGE SCALE GENOMIC DNA]</scope>
    <source>
        <strain evidence="9">RCC299 / NOUM17</strain>
    </source>
</reference>
<dbReference type="OrthoDB" id="406096at2759"/>
<feature type="domain" description="Sushi" evidence="7">
    <location>
        <begin position="590"/>
        <end position="640"/>
    </location>
</feature>
<name>C1EIZ7_MICCC</name>
<organism evidence="8 9">
    <name type="scientific">Micromonas commoda (strain RCC299 / NOUM17 / CCMP2709)</name>
    <name type="common">Picoplanktonic green alga</name>
    <dbReference type="NCBI Taxonomy" id="296587"/>
    <lineage>
        <taxon>Eukaryota</taxon>
        <taxon>Viridiplantae</taxon>
        <taxon>Chlorophyta</taxon>
        <taxon>Mamiellophyceae</taxon>
        <taxon>Mamiellales</taxon>
        <taxon>Mamiellaceae</taxon>
        <taxon>Micromonas</taxon>
    </lineage>
</organism>
<dbReference type="PROSITE" id="PS51470">
    <property type="entry name" value="FG_GAP"/>
    <property type="match status" value="1"/>
</dbReference>
<keyword evidence="9" id="KW-1185">Reference proteome</keyword>
<feature type="domain" description="Sushi" evidence="7">
    <location>
        <begin position="644"/>
        <end position="695"/>
    </location>
</feature>
<evidence type="ECO:0000256" key="4">
    <source>
        <dbReference type="ARBA" id="ARBA00023180"/>
    </source>
</evidence>
<dbReference type="InterPro" id="IPR011043">
    <property type="entry name" value="Gal_Oxase/kelch_b-propeller"/>
</dbReference>
<sequence length="720" mass="73476">MLPLSVTPTLAPDEADDTAICARKSLAGTSRREYRPETSPPAAHDRRGRLRCDGPGTGWGSCGGRSSSSRFHSRWTRASLVVLALLALIVAPGTRFAAATGPESDLAPVRGLRRLAQTTSGGGVEFRQRAKLTADDGDSGDLFGGSVSIDGDTMVIGAYKDDDKGLNSGSAYVFTRDTTGGITSGWTQVAKLTADDGAAGDYFGRSVSIDGDTVVIGAYFDDDDGSNSGSAYVFTRVTAGDLASGWTQVAKLTADDGAATDNFGWSVSIDGDTVVIGAYYDDDKGGNSGSVYVFTRVTAGNLASGWTQFTKLTAADGAAGDYFGRSVSIDGDTVVIGAYGDDDDGSNSGSAYVFTRNTAGDLASGWTQVAKLTAADGAAGDQFGGSVAINSDTMVIGARYDDDKASDSGSAYVFTRNTPGDITSDWTQVAKLTAADGAAGDNFGHSVSIDGDTVVIGAYTDDDDGSNSGSAYVFTRNTPGDITSDWTQVAKLTAADGAAGDQFGGSVAINSDTMVIGAWRKKSGSAYVFSKYVPPCDASSPPANGTVGDCTSELASGSTCQPTCDNGYLVSGPSVCENSVLSPAICIPFCNASTPPANGAVGNCTDQLLSGTACQPACDPGYFVSGPSVCDDGVLTPAVCVRYCDASAPPANGGVGDCVEYLSSGTTCQPTCDEGYIVSGKTSCDAAGTLTAADCRELSCCEQTFAKFGFGVAYSYGDEL</sequence>
<evidence type="ECO:0000256" key="5">
    <source>
        <dbReference type="PROSITE-ProRule" id="PRU00803"/>
    </source>
</evidence>
<dbReference type="KEGG" id="mis:MICPUN_64757"/>
<accession>C1EIZ7</accession>
<dbReference type="EMBL" id="CP001334">
    <property type="protein sequence ID" value="ACO67947.1"/>
    <property type="molecule type" value="Genomic_DNA"/>
</dbReference>
<proteinExistence type="predicted"/>
<dbReference type="InterPro" id="IPR028994">
    <property type="entry name" value="Integrin_alpha_N"/>
</dbReference>
<evidence type="ECO:0000256" key="1">
    <source>
        <dbReference type="ARBA" id="ARBA00022729"/>
    </source>
</evidence>
<keyword evidence="4" id="KW-0325">Glycoprotein</keyword>
<keyword evidence="2" id="KW-0677">Repeat</keyword>
<dbReference type="InParanoid" id="C1EIZ7"/>
<evidence type="ECO:0000313" key="9">
    <source>
        <dbReference type="Proteomes" id="UP000002009"/>
    </source>
</evidence>
<dbReference type="InterPro" id="IPR013519">
    <property type="entry name" value="Int_alpha_beta-p"/>
</dbReference>
<dbReference type="SMART" id="SM00032">
    <property type="entry name" value="CCP"/>
    <property type="match status" value="3"/>
</dbReference>
<dbReference type="PANTHER" id="PTHR36220:SF1">
    <property type="entry name" value="GAMMA TUBULIN COMPLEX COMPONENT C-TERMINAL DOMAIN-CONTAINING PROTEIN"/>
    <property type="match status" value="1"/>
</dbReference>
<dbReference type="Proteomes" id="UP000002009">
    <property type="component" value="Chromosome 16"/>
</dbReference>
<keyword evidence="1" id="KW-0732">Signal</keyword>
<protein>
    <recommendedName>
        <fullName evidence="7">Sushi domain-containing protein</fullName>
    </recommendedName>
</protein>
<feature type="region of interest" description="Disordered" evidence="6">
    <location>
        <begin position="27"/>
        <end position="70"/>
    </location>
</feature>
<gene>
    <name evidence="8" type="ORF">MICPUN_64757</name>
</gene>
<dbReference type="CDD" id="cd00033">
    <property type="entry name" value="CCP"/>
    <property type="match status" value="1"/>
</dbReference>
<feature type="domain" description="Sushi" evidence="7">
    <location>
        <begin position="536"/>
        <end position="586"/>
    </location>
</feature>
<dbReference type="Pfam" id="PF14312">
    <property type="entry name" value="FG-GAP_2"/>
    <property type="match status" value="7"/>
</dbReference>
<dbReference type="Gene3D" id="2.130.10.130">
    <property type="entry name" value="Integrin alpha, N-terminal"/>
    <property type="match status" value="3"/>
</dbReference>